<evidence type="ECO:0000313" key="1">
    <source>
        <dbReference type="EMBL" id="CAH9057751.1"/>
    </source>
</evidence>
<proteinExistence type="predicted"/>
<reference evidence="1" key="1">
    <citation type="submission" date="2022-07" db="EMBL/GenBank/DDBJ databases">
        <authorList>
            <person name="Criscuolo A."/>
        </authorList>
    </citation>
    <scope>NUCLEOTIDE SEQUENCE</scope>
    <source>
        <strain evidence="1">CIP111854</strain>
    </source>
</reference>
<name>A0A9W4QXQ5_9GAMM</name>
<evidence type="ECO:0000313" key="2">
    <source>
        <dbReference type="Proteomes" id="UP001152467"/>
    </source>
</evidence>
<organism evidence="1 2">
    <name type="scientific">Pseudoalteromonas holothuriae</name>
    <dbReference type="NCBI Taxonomy" id="2963714"/>
    <lineage>
        <taxon>Bacteria</taxon>
        <taxon>Pseudomonadati</taxon>
        <taxon>Pseudomonadota</taxon>
        <taxon>Gammaproteobacteria</taxon>
        <taxon>Alteromonadales</taxon>
        <taxon>Pseudoalteromonadaceae</taxon>
        <taxon>Pseudoalteromonas</taxon>
    </lineage>
</organism>
<sequence length="412" mass="44736">MIKANASGELTGKFTIPASDDIAIPAGVKTVVFEGKGENGSRGFATYTGSGQIRTETLAQVTTITTERFDPLAQTFTLQQSRFIAAVELYFTAKGAESVQVQIREVVQGIPTQTVLAQSRMQSDDISLSDATLFEFTPVFLQAGQEYAIVVLTDGADHEVAIAELGEFDQQHGWVTSQPYQVGVLLSSSNASTWTPHQNKDLTFKLKAAKFTQNTQSVELGSVAAHSVSDLMALAVVQRPSSQTDVDFTFKVAGSNEVLATVQEWSPRQLRQKLNDTTINVTANLTGSELLSPVLFAGSQCALGEVEQNAQYITREITCHSTGQFTVSFDAVLEGTASIEVYLLDAEHSTAVALSRSTINDDGWKQLDYIHTFAGQTTTPDQNLLKRVRLKLVLNGNEASRPRVKNLRAFST</sequence>
<dbReference type="Proteomes" id="UP001152467">
    <property type="component" value="Unassembled WGS sequence"/>
</dbReference>
<dbReference type="EMBL" id="CAMAPC010000006">
    <property type="protein sequence ID" value="CAH9057751.1"/>
    <property type="molecule type" value="Genomic_DNA"/>
</dbReference>
<gene>
    <name evidence="1" type="ORF">PSECIP111854_02061</name>
</gene>
<accession>A0A9W4QXQ5</accession>
<dbReference type="AlphaFoldDB" id="A0A9W4QXQ5"/>
<dbReference type="RefSeq" id="WP_261626348.1">
    <property type="nucleotide sequence ID" value="NZ_CAMAPC010000006.1"/>
</dbReference>
<comment type="caution">
    <text evidence="1">The sequence shown here is derived from an EMBL/GenBank/DDBJ whole genome shotgun (WGS) entry which is preliminary data.</text>
</comment>
<keyword evidence="2" id="KW-1185">Reference proteome</keyword>
<protein>
    <submittedName>
        <fullName evidence="1">Uncharacterized protein</fullName>
    </submittedName>
</protein>